<keyword evidence="1" id="KW-1133">Transmembrane helix</keyword>
<keyword evidence="1" id="KW-0812">Transmembrane</keyword>
<organism evidence="2 3">
    <name type="scientific">Streptomyces diastatochromogenes</name>
    <dbReference type="NCBI Taxonomy" id="42236"/>
    <lineage>
        <taxon>Bacteria</taxon>
        <taxon>Bacillati</taxon>
        <taxon>Actinomycetota</taxon>
        <taxon>Actinomycetes</taxon>
        <taxon>Kitasatosporales</taxon>
        <taxon>Streptomycetaceae</taxon>
        <taxon>Streptomyces</taxon>
    </lineage>
</organism>
<feature type="transmembrane region" description="Helical" evidence="1">
    <location>
        <begin position="205"/>
        <end position="223"/>
    </location>
</feature>
<feature type="transmembrane region" description="Helical" evidence="1">
    <location>
        <begin position="85"/>
        <end position="106"/>
    </location>
</feature>
<keyword evidence="3" id="KW-1185">Reference proteome</keyword>
<protein>
    <submittedName>
        <fullName evidence="2">ABC transporter</fullName>
    </submittedName>
</protein>
<dbReference type="EMBL" id="MCGQ01000013">
    <property type="protein sequence ID" value="OXY95400.1"/>
    <property type="molecule type" value="Genomic_DNA"/>
</dbReference>
<gene>
    <name evidence="2" type="ORF">BEK98_14655</name>
</gene>
<evidence type="ECO:0000313" key="2">
    <source>
        <dbReference type="EMBL" id="OXY95400.1"/>
    </source>
</evidence>
<feature type="transmembrane region" description="Helical" evidence="1">
    <location>
        <begin position="180"/>
        <end position="198"/>
    </location>
</feature>
<evidence type="ECO:0000256" key="1">
    <source>
        <dbReference type="SAM" id="Phobius"/>
    </source>
</evidence>
<dbReference type="OrthoDB" id="3579673at2"/>
<dbReference type="RefSeq" id="WP_094217003.1">
    <property type="nucleotide sequence ID" value="NZ_MCGQ01000013.1"/>
</dbReference>
<feature type="transmembrane region" description="Helical" evidence="1">
    <location>
        <begin position="127"/>
        <end position="149"/>
    </location>
</feature>
<dbReference type="Proteomes" id="UP000215483">
    <property type="component" value="Unassembled WGS sequence"/>
</dbReference>
<proteinExistence type="predicted"/>
<sequence>MTAVTTPAAVRRPHLTRWVLRLHRPELVAWAGLVLLGAALLLWLGGPLTDAAADGWRQYNACDWSDKCSYDQDAILRYKDAYNYLTLPLAALPLLVGAWAGAALTGRELESGTAQLAWAQGVTPARWLATRLALPAVAVTAGTSLLVFLHHRAWSAARGRIGTAKSWWDPWTFHTNGPSTVALALAALAVGALAGLTLRRALPALAVSLVATAGVWGLAQWLMPHLWPAVTRVTGLKHGYDGLYSGITVDQGLVTRTGEHIPEPVCSAHTTEECLRMFEKRNAVGFFHTYHPYAHYGPLQLTTSALALALAGLFTVAAFLVLRRLTGALRPGKGATA</sequence>
<feature type="transmembrane region" description="Helical" evidence="1">
    <location>
        <begin position="27"/>
        <end position="46"/>
    </location>
</feature>
<feature type="transmembrane region" description="Helical" evidence="1">
    <location>
        <begin position="301"/>
        <end position="322"/>
    </location>
</feature>
<reference evidence="2 3" key="1">
    <citation type="submission" date="2016-07" db="EMBL/GenBank/DDBJ databases">
        <title>Draft genome of Streptomyces diastatochromogenes.</title>
        <authorList>
            <person name="Podduturi R."/>
            <person name="Lukassen M.B."/>
            <person name="Clausen N."/>
            <person name="Nielsen J.L."/>
            <person name="Jorgensen N.O."/>
        </authorList>
    </citation>
    <scope>NUCLEOTIDE SEQUENCE [LARGE SCALE GENOMIC DNA]</scope>
    <source>
        <strain evidence="2 3">DSM 40608</strain>
    </source>
</reference>
<accession>A0A233SID1</accession>
<keyword evidence="1" id="KW-0472">Membrane</keyword>
<evidence type="ECO:0000313" key="3">
    <source>
        <dbReference type="Proteomes" id="UP000215483"/>
    </source>
</evidence>
<comment type="caution">
    <text evidence="2">The sequence shown here is derived from an EMBL/GenBank/DDBJ whole genome shotgun (WGS) entry which is preliminary data.</text>
</comment>
<name>A0A233SID1_STRDA</name>
<dbReference type="AlphaFoldDB" id="A0A233SID1"/>